<organism evidence="1 2">
    <name type="scientific">Snodgrassella alvi SCGC AB-598-J21</name>
    <dbReference type="NCBI Taxonomy" id="1385367"/>
    <lineage>
        <taxon>Bacteria</taxon>
        <taxon>Pseudomonadati</taxon>
        <taxon>Pseudomonadota</taxon>
        <taxon>Betaproteobacteria</taxon>
        <taxon>Neisseriales</taxon>
        <taxon>Neisseriaceae</taxon>
        <taxon>Snodgrassella</taxon>
    </lineage>
</organism>
<sequence>MSVLALCFVMMLIFVICYIPTFDEIENRRAELTYLEHSIQNLEAQGARASLANCPVGKKKMPCIRTDETKHTLPFRNHNGKEEQTFRLIYQIK</sequence>
<evidence type="ECO:0000313" key="1">
    <source>
        <dbReference type="EMBL" id="KEQ01143.1"/>
    </source>
</evidence>
<dbReference type="Proteomes" id="UP000027644">
    <property type="component" value="Unassembled WGS sequence"/>
</dbReference>
<reference evidence="1 2" key="1">
    <citation type="journal article" date="2014" name="PLoS Genet.">
        <title>Hidden diversity in honey bee gut symbionts detected by single-cell genomics.</title>
        <authorList>
            <person name="Engel P."/>
            <person name="Stepanauskas R."/>
            <person name="Moran N."/>
        </authorList>
    </citation>
    <scope>NUCLEOTIDE SEQUENCE [LARGE SCALE GENOMIC DNA]</scope>
    <source>
        <strain evidence="1 2">SCGC AB-598-J21</strain>
    </source>
</reference>
<proteinExistence type="predicted"/>
<dbReference type="AlphaFoldDB" id="A0A074V6R6"/>
<protein>
    <submittedName>
        <fullName evidence="1">General secretion pathway, M protein</fullName>
    </submittedName>
</protein>
<gene>
    <name evidence="1" type="ORF">SASC598J21_010830</name>
</gene>
<accession>A0A074V6R6</accession>
<name>A0A074V6R6_9NEIS</name>
<dbReference type="EMBL" id="AVQL01000435">
    <property type="protein sequence ID" value="KEQ01143.1"/>
    <property type="molecule type" value="Genomic_DNA"/>
</dbReference>
<comment type="caution">
    <text evidence="1">The sequence shown here is derived from an EMBL/GenBank/DDBJ whole genome shotgun (WGS) entry which is preliminary data.</text>
</comment>
<evidence type="ECO:0000313" key="2">
    <source>
        <dbReference type="Proteomes" id="UP000027644"/>
    </source>
</evidence>